<dbReference type="AlphaFoldDB" id="A0A2C5YC40"/>
<protein>
    <submittedName>
        <fullName evidence="1">Uncharacterized protein</fullName>
    </submittedName>
</protein>
<accession>A0A2C5YC40</accession>
<sequence length="104" mass="10730">MAIPHANETQNLMNPHSIVISAKSVEDPSRTIVISPFVLDGTAQAGDDGAVFIRGCTRRGSVLRGRDAPEEIGVEAGELRGGLVTVCCCGGEDVGYVGFGGWGG</sequence>
<dbReference type="EMBL" id="NJES01000205">
    <property type="protein sequence ID" value="PHH75638.1"/>
    <property type="molecule type" value="Genomic_DNA"/>
</dbReference>
<evidence type="ECO:0000313" key="1">
    <source>
        <dbReference type="EMBL" id="PHH75638.1"/>
    </source>
</evidence>
<dbReference type="Proteomes" id="UP000226431">
    <property type="component" value="Unassembled WGS sequence"/>
</dbReference>
<evidence type="ECO:0000313" key="2">
    <source>
        <dbReference type="Proteomes" id="UP000226431"/>
    </source>
</evidence>
<reference evidence="1 2" key="1">
    <citation type="submission" date="2017-06" db="EMBL/GenBank/DDBJ databases">
        <title>Ant-infecting Ophiocordyceps genomes reveal a high diversity of potential behavioral manipulation genes and a possible major role for enterotoxins.</title>
        <authorList>
            <person name="De Bekker C."/>
            <person name="Evans H.C."/>
            <person name="Brachmann A."/>
            <person name="Hughes D.P."/>
        </authorList>
    </citation>
    <scope>NUCLEOTIDE SEQUENCE [LARGE SCALE GENOMIC DNA]</scope>
    <source>
        <strain evidence="1 2">Map16</strain>
    </source>
</reference>
<comment type="caution">
    <text evidence="1">The sequence shown here is derived from an EMBL/GenBank/DDBJ whole genome shotgun (WGS) entry which is preliminary data.</text>
</comment>
<proteinExistence type="predicted"/>
<organism evidence="1 2">
    <name type="scientific">Ophiocordyceps camponoti-rufipedis</name>
    <dbReference type="NCBI Taxonomy" id="2004952"/>
    <lineage>
        <taxon>Eukaryota</taxon>
        <taxon>Fungi</taxon>
        <taxon>Dikarya</taxon>
        <taxon>Ascomycota</taxon>
        <taxon>Pezizomycotina</taxon>
        <taxon>Sordariomycetes</taxon>
        <taxon>Hypocreomycetidae</taxon>
        <taxon>Hypocreales</taxon>
        <taxon>Ophiocordycipitaceae</taxon>
        <taxon>Ophiocordyceps</taxon>
    </lineage>
</organism>
<keyword evidence="2" id="KW-1185">Reference proteome</keyword>
<gene>
    <name evidence="1" type="ORF">CDD80_2221</name>
</gene>
<name>A0A2C5YC40_9HYPO</name>